<gene>
    <name evidence="1" type="ORF">Pla144_40310</name>
</gene>
<evidence type="ECO:0000313" key="2">
    <source>
        <dbReference type="Proteomes" id="UP000318437"/>
    </source>
</evidence>
<organism evidence="1 2">
    <name type="scientific">Bythopirellula polymerisocia</name>
    <dbReference type="NCBI Taxonomy" id="2528003"/>
    <lineage>
        <taxon>Bacteria</taxon>
        <taxon>Pseudomonadati</taxon>
        <taxon>Planctomycetota</taxon>
        <taxon>Planctomycetia</taxon>
        <taxon>Pirellulales</taxon>
        <taxon>Lacipirellulaceae</taxon>
        <taxon>Bythopirellula</taxon>
    </lineage>
</organism>
<dbReference type="PROSITE" id="PS00018">
    <property type="entry name" value="EF_HAND_1"/>
    <property type="match status" value="1"/>
</dbReference>
<dbReference type="OrthoDB" id="220360at2"/>
<dbReference type="NCBIfam" id="TIGR02595">
    <property type="entry name" value="PEP_CTERM"/>
    <property type="match status" value="1"/>
</dbReference>
<accession>A0A5C6CH18</accession>
<dbReference type="RefSeq" id="WP_146452343.1">
    <property type="nucleotide sequence ID" value="NZ_SJPS01000007.1"/>
</dbReference>
<dbReference type="Proteomes" id="UP000318437">
    <property type="component" value="Unassembled WGS sequence"/>
</dbReference>
<evidence type="ECO:0000313" key="1">
    <source>
        <dbReference type="EMBL" id="TWU22571.1"/>
    </source>
</evidence>
<keyword evidence="2" id="KW-1185">Reference proteome</keyword>
<sequence>MLLSPRLLRCLMLVVLSFPGLASGQIIFSDSDFLAGSYTTSSANTADIRFNVDYSTLDLFAPFGQPNYTVATIPPSPRGGGTTTGAFLSANNDSTIAGSAAFASISPTGVSVGTGTANPNYVMRVDVFHSTGTGVDDGFGNISQRGSTNWSVVGINQSNTTVQIVNLNAPGATGSLPGQGLALAITADAGNGGTGLNGDDYRALYGGAVYRDRDVGQVDGQSYSQPAGANSGLIGRKLNDYWETQGFEFDPVTPELNDNLHRYPGSPNFYAPDPTNPAGFLSDGSGVDRRVYQEAFPTHNDPLHLSGTGVSPPAFLLPNSVLPGGVPYNQWATHELYWVDGQFTYSINDVPVLQITPDMDGLNGDDNIFSQYSSAGTAVLGFWDLFSSIALDPDGGNFVIYDNLEFEVADANDVPDQMAYLVANGFLISTGLAGDFDGDNDVDGNDFLSWQRGNSPNGVPGVSVSAADLAEWQGAYAPLTAAATAVPEPGSLLLLLGMAGCGLCRRR</sequence>
<reference evidence="1 2" key="1">
    <citation type="submission" date="2019-02" db="EMBL/GenBank/DDBJ databases">
        <title>Deep-cultivation of Planctomycetes and their phenomic and genomic characterization uncovers novel biology.</title>
        <authorList>
            <person name="Wiegand S."/>
            <person name="Jogler M."/>
            <person name="Boedeker C."/>
            <person name="Pinto D."/>
            <person name="Vollmers J."/>
            <person name="Rivas-Marin E."/>
            <person name="Kohn T."/>
            <person name="Peeters S.H."/>
            <person name="Heuer A."/>
            <person name="Rast P."/>
            <person name="Oberbeckmann S."/>
            <person name="Bunk B."/>
            <person name="Jeske O."/>
            <person name="Meyerdierks A."/>
            <person name="Storesund J.E."/>
            <person name="Kallscheuer N."/>
            <person name="Luecker S."/>
            <person name="Lage O.M."/>
            <person name="Pohl T."/>
            <person name="Merkel B.J."/>
            <person name="Hornburger P."/>
            <person name="Mueller R.-W."/>
            <person name="Bruemmer F."/>
            <person name="Labrenz M."/>
            <person name="Spormann A.M."/>
            <person name="Op Den Camp H."/>
            <person name="Overmann J."/>
            <person name="Amann R."/>
            <person name="Jetten M.S.M."/>
            <person name="Mascher T."/>
            <person name="Medema M.H."/>
            <person name="Devos D.P."/>
            <person name="Kaster A.-K."/>
            <person name="Ovreas L."/>
            <person name="Rohde M."/>
            <person name="Galperin M.Y."/>
            <person name="Jogler C."/>
        </authorList>
    </citation>
    <scope>NUCLEOTIDE SEQUENCE [LARGE SCALE GENOMIC DNA]</scope>
    <source>
        <strain evidence="1 2">Pla144</strain>
    </source>
</reference>
<name>A0A5C6CH18_9BACT</name>
<comment type="caution">
    <text evidence="1">The sequence shown here is derived from an EMBL/GenBank/DDBJ whole genome shotgun (WGS) entry which is preliminary data.</text>
</comment>
<dbReference type="InterPro" id="IPR013424">
    <property type="entry name" value="Ice-binding_C"/>
</dbReference>
<proteinExistence type="predicted"/>
<dbReference type="InterPro" id="IPR018247">
    <property type="entry name" value="EF_Hand_1_Ca_BS"/>
</dbReference>
<protein>
    <submittedName>
        <fullName evidence="1">Uncharacterized protein</fullName>
    </submittedName>
</protein>
<dbReference type="AlphaFoldDB" id="A0A5C6CH18"/>
<dbReference type="EMBL" id="SJPS01000007">
    <property type="protein sequence ID" value="TWU22571.1"/>
    <property type="molecule type" value="Genomic_DNA"/>
</dbReference>